<organism evidence="2 3">
    <name type="scientific">Fictibacillus arsenicus</name>
    <dbReference type="NCBI Taxonomy" id="255247"/>
    <lineage>
        <taxon>Bacteria</taxon>
        <taxon>Bacillati</taxon>
        <taxon>Bacillota</taxon>
        <taxon>Bacilli</taxon>
        <taxon>Bacillales</taxon>
        <taxon>Fictibacillaceae</taxon>
        <taxon>Fictibacillus</taxon>
    </lineage>
</organism>
<gene>
    <name evidence="2" type="ORF">ABE41_000975</name>
</gene>
<sequence>MSEVLTKYKDFTNWLQHLKQIPEEYWLVPIKDGKWSVGEIVAHIKAWDVFVWDERVAYFVSGSEIPAKKVDVEEINSHAANEAKSGISKNQLLDEVIECRQVVAKKLGEVPSSVWQEKIEMGSKMITLCEYISGLVEHDEHHRTQIEEFLAAKGGWNIKAGSVDR</sequence>
<dbReference type="SUPFAM" id="SSF109854">
    <property type="entry name" value="DinB/YfiT-like putative metalloenzymes"/>
    <property type="match status" value="1"/>
</dbReference>
<evidence type="ECO:0000313" key="3">
    <source>
        <dbReference type="Proteomes" id="UP000077412"/>
    </source>
</evidence>
<dbReference type="Pfam" id="PF12867">
    <property type="entry name" value="DinB_2"/>
    <property type="match status" value="1"/>
</dbReference>
<dbReference type="Proteomes" id="UP000077412">
    <property type="component" value="Chromosome"/>
</dbReference>
<protein>
    <recommendedName>
        <fullName evidence="1">DinB-like domain-containing protein</fullName>
    </recommendedName>
</protein>
<dbReference type="RefSeq" id="WP_066285634.1">
    <property type="nucleotide sequence ID" value="NZ_CP016761.1"/>
</dbReference>
<dbReference type="Gene3D" id="1.20.120.450">
    <property type="entry name" value="dinb family like domain"/>
    <property type="match status" value="1"/>
</dbReference>
<accession>A0A1B1YZH7</accession>
<name>A0A1B1YZH7_9BACL</name>
<dbReference type="STRING" id="255247.ABE41_000975"/>
<dbReference type="InterPro" id="IPR024775">
    <property type="entry name" value="DinB-like"/>
</dbReference>
<keyword evidence="3" id="KW-1185">Reference proteome</keyword>
<evidence type="ECO:0000313" key="2">
    <source>
        <dbReference type="EMBL" id="ANX10601.1"/>
    </source>
</evidence>
<dbReference type="OrthoDB" id="2964295at2"/>
<evidence type="ECO:0000259" key="1">
    <source>
        <dbReference type="Pfam" id="PF12867"/>
    </source>
</evidence>
<dbReference type="AlphaFoldDB" id="A0A1B1YZH7"/>
<feature type="domain" description="DinB-like" evidence="1">
    <location>
        <begin position="13"/>
        <end position="146"/>
    </location>
</feature>
<reference evidence="2 3" key="1">
    <citation type="submission" date="2016-08" db="EMBL/GenBank/DDBJ databases">
        <title>Complete genome sequence of Fictibacillus arsenicus G25-54, a strain with toxicity to nematodes and a potential arsenic-resistance activity.</title>
        <authorList>
            <person name="Zheng Z."/>
        </authorList>
    </citation>
    <scope>NUCLEOTIDE SEQUENCE [LARGE SCALE GENOMIC DNA]</scope>
    <source>
        <strain evidence="2 3">G25-54</strain>
    </source>
</reference>
<dbReference type="EMBL" id="CP016761">
    <property type="protein sequence ID" value="ANX10601.1"/>
    <property type="molecule type" value="Genomic_DNA"/>
</dbReference>
<dbReference type="InterPro" id="IPR034660">
    <property type="entry name" value="DinB/YfiT-like"/>
</dbReference>
<dbReference type="KEGG" id="far:ABE41_000975"/>
<proteinExistence type="predicted"/>